<dbReference type="GeneID" id="103519222"/>
<keyword evidence="1" id="KW-0732">Signal</keyword>
<dbReference type="PaxDb" id="121845-A0A1S3DJW7"/>
<evidence type="ECO:0000256" key="1">
    <source>
        <dbReference type="SAM" id="SignalP"/>
    </source>
</evidence>
<dbReference type="STRING" id="121845.A0A1S3DJW7"/>
<dbReference type="InterPro" id="IPR038602">
    <property type="entry name" value="Mite_allergen_7_sf"/>
</dbReference>
<proteinExistence type="predicted"/>
<dbReference type="Proteomes" id="UP000079169">
    <property type="component" value="Unplaced"/>
</dbReference>
<reference evidence="3" key="1">
    <citation type="submission" date="2025-08" db="UniProtKB">
        <authorList>
            <consortium name="RefSeq"/>
        </authorList>
    </citation>
    <scope>IDENTIFICATION</scope>
</reference>
<dbReference type="KEGG" id="dci:103519222"/>
<dbReference type="InterPro" id="IPR020234">
    <property type="entry name" value="Mite_allergen_group-7"/>
</dbReference>
<dbReference type="Pfam" id="PF16984">
    <property type="entry name" value="Grp7_allergen"/>
    <property type="match status" value="1"/>
</dbReference>
<gene>
    <name evidence="3" type="primary">LOC103519222</name>
</gene>
<evidence type="ECO:0000313" key="3">
    <source>
        <dbReference type="RefSeq" id="XP_008482529.1"/>
    </source>
</evidence>
<dbReference type="Gene3D" id="3.15.10.50">
    <property type="match status" value="1"/>
</dbReference>
<dbReference type="AlphaFoldDB" id="A0A1S3DJW7"/>
<sequence length="279" mass="31826">MVKNEMMSSVVLSNLYLLLILLSPSSSQDHNIIISNLNSLKDLNLLQDISKLNFSQDLLTLLSVEDIIELSFLQDYSQSTSNLNILIDIILKVGLPRIASDMPVPDLNEEMIKKVWFTKIKVKVTTEGGHVTDLRSLRRQGDTTLTKDGDILRLQTILGFENLAVIFPHYTVKALHIKIRGAMKAVVKDNQFLLDFGLKKNEKECKLLFNSFKLLKFKRIEVTMSGGRWHGLDWAWSRIVKLIINKFENNIKIQLEEKLSATISKLLADNEKKFCKLIG</sequence>
<accession>A0A1S3DJW7</accession>
<organism evidence="2 3">
    <name type="scientific">Diaphorina citri</name>
    <name type="common">Asian citrus psyllid</name>
    <dbReference type="NCBI Taxonomy" id="121845"/>
    <lineage>
        <taxon>Eukaryota</taxon>
        <taxon>Metazoa</taxon>
        <taxon>Ecdysozoa</taxon>
        <taxon>Arthropoda</taxon>
        <taxon>Hexapoda</taxon>
        <taxon>Insecta</taxon>
        <taxon>Pterygota</taxon>
        <taxon>Neoptera</taxon>
        <taxon>Paraneoptera</taxon>
        <taxon>Hemiptera</taxon>
        <taxon>Sternorrhyncha</taxon>
        <taxon>Psylloidea</taxon>
        <taxon>Psyllidae</taxon>
        <taxon>Diaphorininae</taxon>
        <taxon>Diaphorina</taxon>
    </lineage>
</organism>
<evidence type="ECO:0000313" key="2">
    <source>
        <dbReference type="Proteomes" id="UP000079169"/>
    </source>
</evidence>
<name>A0A1S3DJW7_DIACI</name>
<dbReference type="RefSeq" id="XP_008482529.1">
    <property type="nucleotide sequence ID" value="XM_008484307.3"/>
</dbReference>
<feature type="chain" id="PRO_5010386857" evidence="1">
    <location>
        <begin position="28"/>
        <end position="279"/>
    </location>
</feature>
<keyword evidence="2" id="KW-1185">Reference proteome</keyword>
<feature type="signal peptide" evidence="1">
    <location>
        <begin position="1"/>
        <end position="27"/>
    </location>
</feature>
<protein>
    <submittedName>
        <fullName evidence="3">Uncharacterized protein LOC103519222</fullName>
    </submittedName>
</protein>